<comment type="caution">
    <text evidence="1">The sequence shown here is derived from an EMBL/GenBank/DDBJ whole genome shotgun (WGS) entry which is preliminary data.</text>
</comment>
<accession>A0A9X6N9N6</accession>
<dbReference type="AlphaFoldDB" id="A0A9X6N9N6"/>
<reference evidence="2" key="1">
    <citation type="submission" date="2017-01" db="EMBL/GenBank/DDBJ databases">
        <title>Comparative genomics of anhydrobiosis in the tardigrade Hypsibius dujardini.</title>
        <authorList>
            <person name="Yoshida Y."/>
            <person name="Koutsovoulos G."/>
            <person name="Laetsch D."/>
            <person name="Stevens L."/>
            <person name="Kumar S."/>
            <person name="Horikawa D."/>
            <person name="Ishino K."/>
            <person name="Komine S."/>
            <person name="Tomita M."/>
            <person name="Blaxter M."/>
            <person name="Arakawa K."/>
        </authorList>
    </citation>
    <scope>NUCLEOTIDE SEQUENCE [LARGE SCALE GENOMIC DNA]</scope>
    <source>
        <strain evidence="2">Z151</strain>
    </source>
</reference>
<proteinExistence type="predicted"/>
<evidence type="ECO:0000313" key="1">
    <source>
        <dbReference type="EMBL" id="OWA49799.1"/>
    </source>
</evidence>
<sequence>MTTGIAVINRAKTGLSMAQRLCRFPLSILLRTVWTTATHLDEEHIQCAQRKAIRVLTNSSPSFHNTHHGGRVESTANTKIGNGTIAERFRIIFKKLSQSFVKNLVSAIV</sequence>
<protein>
    <submittedName>
        <fullName evidence="1">Uncharacterized protein</fullName>
    </submittedName>
</protein>
<name>A0A9X6N9N6_HYPEX</name>
<gene>
    <name evidence="1" type="ORF">BV898_14334</name>
</gene>
<dbReference type="EMBL" id="MTYJ01000173">
    <property type="protein sequence ID" value="OWA49799.1"/>
    <property type="molecule type" value="Genomic_DNA"/>
</dbReference>
<keyword evidence="2" id="KW-1185">Reference proteome</keyword>
<organism evidence="1 2">
    <name type="scientific">Hypsibius exemplaris</name>
    <name type="common">Freshwater tardigrade</name>
    <dbReference type="NCBI Taxonomy" id="2072580"/>
    <lineage>
        <taxon>Eukaryota</taxon>
        <taxon>Metazoa</taxon>
        <taxon>Ecdysozoa</taxon>
        <taxon>Tardigrada</taxon>
        <taxon>Eutardigrada</taxon>
        <taxon>Parachela</taxon>
        <taxon>Hypsibioidea</taxon>
        <taxon>Hypsibiidae</taxon>
        <taxon>Hypsibius</taxon>
    </lineage>
</organism>
<dbReference type="Proteomes" id="UP000192578">
    <property type="component" value="Unassembled WGS sequence"/>
</dbReference>
<evidence type="ECO:0000313" key="2">
    <source>
        <dbReference type="Proteomes" id="UP000192578"/>
    </source>
</evidence>